<keyword evidence="2 7" id="KW-0004">4Fe-4S</keyword>
<dbReference type="Proteomes" id="UP000287394">
    <property type="component" value="Chromosome"/>
</dbReference>
<dbReference type="OrthoDB" id="9803192at2"/>
<dbReference type="InterPro" id="IPR017900">
    <property type="entry name" value="4Fe4S_Fe_S_CS"/>
</dbReference>
<dbReference type="NCBIfam" id="TIGR01971">
    <property type="entry name" value="NuoI"/>
    <property type="match status" value="1"/>
</dbReference>
<dbReference type="GO" id="GO:0048038">
    <property type="term" value="F:quinone binding"/>
    <property type="evidence" value="ECO:0007669"/>
    <property type="project" value="UniProtKB-KW"/>
</dbReference>
<dbReference type="EC" id="7.1.1.-" evidence="7"/>
<dbReference type="SUPFAM" id="SSF54862">
    <property type="entry name" value="4Fe-4S ferredoxins"/>
    <property type="match status" value="1"/>
</dbReference>
<dbReference type="PROSITE" id="PS00198">
    <property type="entry name" value="4FE4S_FER_1"/>
    <property type="match status" value="1"/>
</dbReference>
<keyword evidence="4 7" id="KW-1278">Translocase</keyword>
<dbReference type="GO" id="GO:0005886">
    <property type="term" value="C:plasma membrane"/>
    <property type="evidence" value="ECO:0007669"/>
    <property type="project" value="UniProtKB-SubCell"/>
</dbReference>
<comment type="function">
    <text evidence="7">NDH-1 shuttles electrons from NADH, via FMN and iron-sulfur (Fe-S) centers, to quinones in the respiratory chain. The immediate electron acceptor for the enzyme in this species is believed to be ubiquinone. Couples the redox reaction to proton translocation (for every two electrons transferred, four hydrogen ions are translocated across the cytoplasmic membrane), and thus conserves the redox energy in a proton gradient.</text>
</comment>
<keyword evidence="5 7" id="KW-0408">Iron</keyword>
<comment type="cofactor">
    <cofactor evidence="7">
        <name>[4Fe-4S] cluster</name>
        <dbReference type="ChEBI" id="CHEBI:49883"/>
    </cofactor>
    <text evidence="7">Binds 2 [4Fe-4S] clusters per subunit.</text>
</comment>
<dbReference type="AlphaFoldDB" id="A0A402CYE6"/>
<feature type="binding site" evidence="7">
    <location>
        <position position="109"/>
    </location>
    <ligand>
        <name>[4Fe-4S] cluster</name>
        <dbReference type="ChEBI" id="CHEBI:49883"/>
        <label>2</label>
    </ligand>
</feature>
<keyword evidence="7" id="KW-0874">Quinone</keyword>
<keyword evidence="7" id="KW-0520">NAD</keyword>
<gene>
    <name evidence="7 8" type="primary">nuoI</name>
    <name evidence="8" type="ORF">CCAX7_34140</name>
</gene>
<evidence type="ECO:0000256" key="4">
    <source>
        <dbReference type="ARBA" id="ARBA00022967"/>
    </source>
</evidence>
<protein>
    <recommendedName>
        <fullName evidence="7">NADH-quinone oxidoreductase subunit I</fullName>
        <ecNumber evidence="7">7.1.1.-</ecNumber>
    </recommendedName>
    <alternativeName>
        <fullName evidence="7">NADH dehydrogenase I subunit I</fullName>
    </alternativeName>
    <alternativeName>
        <fullName evidence="7">NDH-1 subunit I</fullName>
    </alternativeName>
</protein>
<dbReference type="PANTHER" id="PTHR10849">
    <property type="entry name" value="NADH DEHYDROGENASE UBIQUINONE IRON-SULFUR PROTEIN 8, MITOCHONDRIAL"/>
    <property type="match status" value="1"/>
</dbReference>
<dbReference type="NCBIfam" id="NF004537">
    <property type="entry name" value="PRK05888.1-3"/>
    <property type="match status" value="1"/>
</dbReference>
<dbReference type="RefSeq" id="WP_119322352.1">
    <property type="nucleotide sequence ID" value="NZ_AP025739.1"/>
</dbReference>
<feature type="binding site" evidence="7">
    <location>
        <position position="64"/>
    </location>
    <ligand>
        <name>[4Fe-4S] cluster</name>
        <dbReference type="ChEBI" id="CHEBI:49883"/>
        <label>1</label>
    </ligand>
</feature>
<dbReference type="InterPro" id="IPR017896">
    <property type="entry name" value="4Fe4S_Fe-S-bd"/>
</dbReference>
<evidence type="ECO:0000256" key="3">
    <source>
        <dbReference type="ARBA" id="ARBA00022723"/>
    </source>
</evidence>
<accession>A0A402CYE6</accession>
<keyword evidence="3 7" id="KW-0479">Metal-binding</keyword>
<evidence type="ECO:0000256" key="2">
    <source>
        <dbReference type="ARBA" id="ARBA00022485"/>
    </source>
</evidence>
<feature type="binding site" evidence="7">
    <location>
        <position position="67"/>
    </location>
    <ligand>
        <name>[4Fe-4S] cluster</name>
        <dbReference type="ChEBI" id="CHEBI:49883"/>
        <label>1</label>
    </ligand>
</feature>
<organism evidence="8 9">
    <name type="scientific">Capsulimonas corticalis</name>
    <dbReference type="NCBI Taxonomy" id="2219043"/>
    <lineage>
        <taxon>Bacteria</taxon>
        <taxon>Bacillati</taxon>
        <taxon>Armatimonadota</taxon>
        <taxon>Armatimonadia</taxon>
        <taxon>Capsulimonadales</taxon>
        <taxon>Capsulimonadaceae</taxon>
        <taxon>Capsulimonas</taxon>
    </lineage>
</organism>
<dbReference type="PROSITE" id="PS51379">
    <property type="entry name" value="4FE4S_FER_2"/>
    <property type="match status" value="2"/>
</dbReference>
<dbReference type="KEGG" id="ccot:CCAX7_34140"/>
<evidence type="ECO:0000256" key="7">
    <source>
        <dbReference type="HAMAP-Rule" id="MF_01351"/>
    </source>
</evidence>
<evidence type="ECO:0000256" key="6">
    <source>
        <dbReference type="ARBA" id="ARBA00023014"/>
    </source>
</evidence>
<evidence type="ECO:0000313" key="8">
    <source>
        <dbReference type="EMBL" id="BDI31363.1"/>
    </source>
</evidence>
<dbReference type="GO" id="GO:0050136">
    <property type="term" value="F:NADH dehydrogenase (quinone) (non-electrogenic) activity"/>
    <property type="evidence" value="ECO:0007669"/>
    <property type="project" value="UniProtKB-UniRule"/>
</dbReference>
<comment type="catalytic activity">
    <reaction evidence="7">
        <text>a quinone + NADH + 5 H(+)(in) = a quinol + NAD(+) + 4 H(+)(out)</text>
        <dbReference type="Rhea" id="RHEA:57888"/>
        <dbReference type="ChEBI" id="CHEBI:15378"/>
        <dbReference type="ChEBI" id="CHEBI:24646"/>
        <dbReference type="ChEBI" id="CHEBI:57540"/>
        <dbReference type="ChEBI" id="CHEBI:57945"/>
        <dbReference type="ChEBI" id="CHEBI:132124"/>
    </reaction>
</comment>
<evidence type="ECO:0000256" key="5">
    <source>
        <dbReference type="ARBA" id="ARBA00023004"/>
    </source>
</evidence>
<reference evidence="8 9" key="1">
    <citation type="journal article" date="2019" name="Int. J. Syst. Evol. Microbiol.">
        <title>Capsulimonas corticalis gen. nov., sp. nov., an aerobic capsulated bacterium, of a novel bacterial order, Capsulimonadales ord. nov., of the class Armatimonadia of the phylum Armatimonadetes.</title>
        <authorList>
            <person name="Li J."/>
            <person name="Kudo C."/>
            <person name="Tonouchi A."/>
        </authorList>
    </citation>
    <scope>NUCLEOTIDE SEQUENCE [LARGE SCALE GENOMIC DNA]</scope>
    <source>
        <strain evidence="8 9">AX-7</strain>
    </source>
</reference>
<feature type="binding site" evidence="7">
    <location>
        <position position="74"/>
    </location>
    <ligand>
        <name>[4Fe-4S] cluster</name>
        <dbReference type="ChEBI" id="CHEBI:49883"/>
        <label>2</label>
    </ligand>
</feature>
<comment type="subcellular location">
    <subcellularLocation>
        <location evidence="7">Cell membrane</location>
        <topology evidence="7">Peripheral membrane protein</topology>
    </subcellularLocation>
</comment>
<sequence>MGLWDNIKTLGQEAKAPLTGLGITQGYSNKERVTIEYPDVRRPMPRRARWRHVLNRYENGMEKCIGCSLCAGSCPANAILVVAAENTDENRRSPGERFAAQYEINMLRCIFCGYCEEACPTQAIQLKDICELADDNRKDLIYTKEMMIVPDPTKP</sequence>
<feature type="binding site" evidence="7">
    <location>
        <position position="119"/>
    </location>
    <ligand>
        <name>[4Fe-4S] cluster</name>
        <dbReference type="ChEBI" id="CHEBI:49883"/>
        <label>1</label>
    </ligand>
</feature>
<keyword evidence="6 7" id="KW-0411">Iron-sulfur</keyword>
<proteinExistence type="inferred from homology"/>
<dbReference type="Pfam" id="PF12838">
    <property type="entry name" value="Fer4_7"/>
    <property type="match status" value="1"/>
</dbReference>
<dbReference type="GO" id="GO:0009060">
    <property type="term" value="P:aerobic respiration"/>
    <property type="evidence" value="ECO:0007669"/>
    <property type="project" value="TreeGrafter"/>
</dbReference>
<dbReference type="GO" id="GO:0005506">
    <property type="term" value="F:iron ion binding"/>
    <property type="evidence" value="ECO:0007669"/>
    <property type="project" value="UniProtKB-UniRule"/>
</dbReference>
<dbReference type="PANTHER" id="PTHR10849:SF20">
    <property type="entry name" value="NADH DEHYDROGENASE [UBIQUINONE] IRON-SULFUR PROTEIN 8, MITOCHONDRIAL"/>
    <property type="match status" value="1"/>
</dbReference>
<dbReference type="InterPro" id="IPR010226">
    <property type="entry name" value="NADH_quinone_OxRdtase_chainI"/>
</dbReference>
<feature type="binding site" evidence="7">
    <location>
        <position position="112"/>
    </location>
    <ligand>
        <name>[4Fe-4S] cluster</name>
        <dbReference type="ChEBI" id="CHEBI:49883"/>
        <label>2</label>
    </ligand>
</feature>
<keyword evidence="7" id="KW-0830">Ubiquinone</keyword>
<comment type="subunit">
    <text evidence="7">NDH-1 is composed of 14 different subunits. Subunits NuoA, H, J, K, L, M, N constitute the membrane sector of the complex.</text>
</comment>
<comment type="similarity">
    <text evidence="1 7">Belongs to the complex I 23 kDa subunit family.</text>
</comment>
<feature type="binding site" evidence="7">
    <location>
        <position position="70"/>
    </location>
    <ligand>
        <name>[4Fe-4S] cluster</name>
        <dbReference type="ChEBI" id="CHEBI:49883"/>
        <label>1</label>
    </ligand>
</feature>
<dbReference type="Gene3D" id="3.30.70.3270">
    <property type="match status" value="1"/>
</dbReference>
<keyword evidence="9" id="KW-1185">Reference proteome</keyword>
<dbReference type="EMBL" id="AP025739">
    <property type="protein sequence ID" value="BDI31363.1"/>
    <property type="molecule type" value="Genomic_DNA"/>
</dbReference>
<keyword evidence="7" id="KW-1003">Cell membrane</keyword>
<feature type="binding site" evidence="7">
    <location>
        <position position="115"/>
    </location>
    <ligand>
        <name>[4Fe-4S] cluster</name>
        <dbReference type="ChEBI" id="CHEBI:49883"/>
        <label>2</label>
    </ligand>
</feature>
<keyword evidence="7" id="KW-0472">Membrane</keyword>
<evidence type="ECO:0000313" key="9">
    <source>
        <dbReference type="Proteomes" id="UP000287394"/>
    </source>
</evidence>
<name>A0A402CYE6_9BACT</name>
<dbReference type="GO" id="GO:0051539">
    <property type="term" value="F:4 iron, 4 sulfur cluster binding"/>
    <property type="evidence" value="ECO:0007669"/>
    <property type="project" value="UniProtKB-KW"/>
</dbReference>
<dbReference type="HAMAP" id="MF_01351">
    <property type="entry name" value="NDH1_NuoI"/>
    <property type="match status" value="1"/>
</dbReference>
<evidence type="ECO:0000256" key="1">
    <source>
        <dbReference type="ARBA" id="ARBA00010277"/>
    </source>
</evidence>